<evidence type="ECO:0000313" key="4">
    <source>
        <dbReference type="EMBL" id="WMV29245.1"/>
    </source>
</evidence>
<dbReference type="EMBL" id="CP133616">
    <property type="protein sequence ID" value="WMV29245.1"/>
    <property type="molecule type" value="Genomic_DNA"/>
</dbReference>
<feature type="compositionally biased region" description="Low complexity" evidence="2">
    <location>
        <begin position="329"/>
        <end position="339"/>
    </location>
</feature>
<gene>
    <name evidence="4" type="ORF">MTR67_022630</name>
</gene>
<feature type="region of interest" description="Disordered" evidence="2">
    <location>
        <begin position="270"/>
        <end position="292"/>
    </location>
</feature>
<feature type="compositionally biased region" description="Basic and acidic residues" evidence="2">
    <location>
        <begin position="449"/>
        <end position="466"/>
    </location>
</feature>
<feature type="domain" description="GYF" evidence="3">
    <location>
        <begin position="773"/>
        <end position="824"/>
    </location>
</feature>
<protein>
    <recommendedName>
        <fullName evidence="3">GYF domain-containing protein</fullName>
    </recommendedName>
</protein>
<feature type="compositionally biased region" description="Basic and acidic residues" evidence="2">
    <location>
        <begin position="403"/>
        <end position="438"/>
    </location>
</feature>
<name>A0AAF0TWW9_SOLVR</name>
<feature type="compositionally biased region" description="Polar residues" evidence="2">
    <location>
        <begin position="606"/>
        <end position="630"/>
    </location>
</feature>
<keyword evidence="1" id="KW-0175">Coiled coil</keyword>
<evidence type="ECO:0000313" key="5">
    <source>
        <dbReference type="Proteomes" id="UP001234989"/>
    </source>
</evidence>
<feature type="region of interest" description="Disordered" evidence="2">
    <location>
        <begin position="318"/>
        <end position="488"/>
    </location>
</feature>
<dbReference type="Pfam" id="PF02213">
    <property type="entry name" value="GYF"/>
    <property type="match status" value="1"/>
</dbReference>
<sequence length="1811" mass="201025">MSYTHHRLDCPATRTSCEGISVDVALSLDYEEPESDSDPECEPEFDLNFESHYHPSRLVPSQQTREKHVLGIDNMVRQNFYDRRSNRILVMIGLCTCVDHGTSESSIDRDVYILLVMPKVCQSFGLHDGGVTVQNGGKSSLVVEVKEKQGSDPILLALNGAFYQQRVEVFSQGGDDLGLQIPVSKPNDEGPGPGPSVTLTTNAKRRKKSRTLVQEHSKILSVPAPKLKDFSVEFITRFRFSASRSRLDRFPISSSPASVAMAEGNLDLPDDLLSSKTSDHSKGNDDNKPFMGQLDISKDQAMVDSSIPLSPQWLYVKPSDTKMEPRPPSSLSLGSSVDSSQKEAWRTDVPDDKKDWRRTTVETESSRRWREEERETGLLGRRERRKTDRRAEHDVNNRNSGLDTRRDNKWSSRWGPDDKEKENRSEKRIDVDKEDAHNDGQTFVANRTASERESDSRDKWRPRYKMEGNSAAPSSYRAAPGFGQERGKVEGSNVGFNLGRGRSTGTIIRPSSVGAIGASPFENSVPGKSRISTGIFSYPRGKTLDIYRRQKLGSSLCSMPKNMEEAPPVTQVIAIEPLAFVVPDAEEEAVLNDIWKGKITGGGVSHNSFRKGQSMDNVTETGDTEPNNTKMGAPSTDVTEETVDRLLKTSIGVKEANTYSFVYENGVKVKFDGGDNLEGLKDNDFEAADGSLLTRKITDNSDCFKYISGSQSDISVQSLPDSGVTRTPIFESNQHVAFDGSLKVSDDSNSVFMKSSSEIYWNNLLGRGIPPEELSLYYRDPQGEIQGPFLGADIISWFDQGFFGMDLLVRLEDAPEDSPFFELGDVMPHLKFEHEHFGNTNLSQAEPSAVLEGKLDSDLCSSASVSEMVGSAAFDGSSWPPSDFDGLGGHRIQSIPDHPARLFKPPYSQNEDYNDFVAQDEEIVFPGRPGSGGNPIGKTSTGRTDPSNIHRATPSAMCEGGVPNHEETLHPLGLLWSELEGTTGKSGPISDVPFRGSGQDQVLNSGAARVGPFGAKMDSTSAAETWTDAYRRNAGSEPNLYQDAMDASRLLHQDHEMSRFELAEKLFSQQLQQQHPHNLMSSHNSHFNEALMERGANHNSIHQPQLASQAGQDLEHFMVLQLQQQRQLQLQQLHQQQQFHQQQMLMKEQQSHARQLVLEQLLQSQVRDPSHTQSRLDAIRHNSALEQVLIKQQILSELQQRPHLPPRHAEPSIEHLIQAKFGQMSHQGPQNDLMELLSRAKHGQLHPLEQQVRQQEQAHERLRQRLEMDEDRQIGAVWPVDETGQYLRNPGVARRANSGFGPLDIYQQQQIPPPEEHVSHLERNLSMQDRLQRGLYDTGFMPLERTMSVPGGGPGVSLDAVNPLVHAQGLEMQDPNSRMHSAGHMPGFSTGIHLQSSHRPLFSNQFHAPNVDTIENHWSERNGQLPPDWMDTRMQQLHLNGERQRRDFDVKRASEDQSMWMSAGANDDSSKRLLMELLQQKSGQQSTEQAEMTRGILFERGLHSGHFSVTNASNRSFNPLLEQDTSLNQAFTVGSYGSNSDLPPQRDHVNEIADSLDVCERLPFKSHSGALAEAQPVFSSINDASQVHLEAHESIVRQAGVTTVEGETPINLLSRHTALGTGDCNVFKLSSRGSLDFYNDKSDRGDSAMEEIPKERMAVTSKRPDNILPKRPPVLRISSTQGGLSEINFDSLARGKNPSDGMASEGGKREAGGNAANQVPGAATSVKKDGRFRRTASCSDADVSETSFSDMLKSNAKKPTAQEAHASEAIDATHRSGKKKGKKGRQIDPALLGFKVTSNRIMMGEIQRIED</sequence>
<accession>A0AAF0TWW9</accession>
<dbReference type="SUPFAM" id="SSF55277">
    <property type="entry name" value="GYF domain"/>
    <property type="match status" value="1"/>
</dbReference>
<dbReference type="InterPro" id="IPR035445">
    <property type="entry name" value="GYF-like_dom_sf"/>
</dbReference>
<dbReference type="PROSITE" id="PS50829">
    <property type="entry name" value="GYF"/>
    <property type="match status" value="1"/>
</dbReference>
<feature type="region of interest" description="Disordered" evidence="2">
    <location>
        <begin position="184"/>
        <end position="210"/>
    </location>
</feature>
<dbReference type="Gene3D" id="3.30.1490.40">
    <property type="match status" value="1"/>
</dbReference>
<feature type="coiled-coil region" evidence="1">
    <location>
        <begin position="1245"/>
        <end position="1272"/>
    </location>
</feature>
<keyword evidence="5" id="KW-1185">Reference proteome</keyword>
<dbReference type="InterPro" id="IPR003169">
    <property type="entry name" value="GYF"/>
</dbReference>
<reference evidence="4" key="1">
    <citation type="submission" date="2023-08" db="EMBL/GenBank/DDBJ databases">
        <title>A de novo genome assembly of Solanum verrucosum Schlechtendal, a Mexican diploid species geographically isolated from the other diploid A-genome species in potato relatives.</title>
        <authorList>
            <person name="Hosaka K."/>
        </authorList>
    </citation>
    <scope>NUCLEOTIDE SEQUENCE</scope>
    <source>
        <tissue evidence="4">Young leaves</tissue>
    </source>
</reference>
<organism evidence="4 5">
    <name type="scientific">Solanum verrucosum</name>
    <dbReference type="NCBI Taxonomy" id="315347"/>
    <lineage>
        <taxon>Eukaryota</taxon>
        <taxon>Viridiplantae</taxon>
        <taxon>Streptophyta</taxon>
        <taxon>Embryophyta</taxon>
        <taxon>Tracheophyta</taxon>
        <taxon>Spermatophyta</taxon>
        <taxon>Magnoliopsida</taxon>
        <taxon>eudicotyledons</taxon>
        <taxon>Gunneridae</taxon>
        <taxon>Pentapetalae</taxon>
        <taxon>asterids</taxon>
        <taxon>lamiids</taxon>
        <taxon>Solanales</taxon>
        <taxon>Solanaceae</taxon>
        <taxon>Solanoideae</taxon>
        <taxon>Solaneae</taxon>
        <taxon>Solanum</taxon>
    </lineage>
</organism>
<feature type="compositionally biased region" description="Polar residues" evidence="2">
    <location>
        <begin position="937"/>
        <end position="947"/>
    </location>
</feature>
<feature type="compositionally biased region" description="Basic and acidic residues" evidence="2">
    <location>
        <begin position="385"/>
        <end position="396"/>
    </location>
</feature>
<dbReference type="PANTHER" id="PTHR46992">
    <property type="entry name" value="GYF DOMAIN-CONTAINING PROTEIN"/>
    <property type="match status" value="1"/>
</dbReference>
<feature type="region of interest" description="Disordered" evidence="2">
    <location>
        <begin position="925"/>
        <end position="949"/>
    </location>
</feature>
<feature type="compositionally biased region" description="Basic and acidic residues" evidence="2">
    <location>
        <begin position="340"/>
        <end position="376"/>
    </location>
</feature>
<feature type="compositionally biased region" description="Basic and acidic residues" evidence="2">
    <location>
        <begin position="1765"/>
        <end position="1774"/>
    </location>
</feature>
<feature type="compositionally biased region" description="Polar residues" evidence="2">
    <location>
        <begin position="439"/>
        <end position="448"/>
    </location>
</feature>
<feature type="region of interest" description="Disordered" evidence="2">
    <location>
        <begin position="1688"/>
        <end position="1786"/>
    </location>
</feature>
<dbReference type="SMART" id="SM00444">
    <property type="entry name" value="GYF"/>
    <property type="match status" value="1"/>
</dbReference>
<dbReference type="PANTHER" id="PTHR46992:SF1">
    <property type="entry name" value="GYF DOMAIN-CONTAINING PROTEIN"/>
    <property type="match status" value="1"/>
</dbReference>
<evidence type="ECO:0000259" key="3">
    <source>
        <dbReference type="PROSITE" id="PS50829"/>
    </source>
</evidence>
<proteinExistence type="predicted"/>
<dbReference type="Proteomes" id="UP001234989">
    <property type="component" value="Chromosome 5"/>
</dbReference>
<evidence type="ECO:0000256" key="1">
    <source>
        <dbReference type="SAM" id="Coils"/>
    </source>
</evidence>
<feature type="compositionally biased region" description="Basic residues" evidence="2">
    <location>
        <begin position="1775"/>
        <end position="1784"/>
    </location>
</feature>
<feature type="region of interest" description="Disordered" evidence="2">
    <location>
        <begin position="606"/>
        <end position="640"/>
    </location>
</feature>
<evidence type="ECO:0000256" key="2">
    <source>
        <dbReference type="SAM" id="MobiDB-lite"/>
    </source>
</evidence>
<dbReference type="CDD" id="cd00072">
    <property type="entry name" value="GYF"/>
    <property type="match status" value="1"/>
</dbReference>
<feature type="compositionally biased region" description="Basic and acidic residues" evidence="2">
    <location>
        <begin position="277"/>
        <end position="288"/>
    </location>
</feature>